<feature type="transmembrane region" description="Helical" evidence="1">
    <location>
        <begin position="29"/>
        <end position="52"/>
    </location>
</feature>
<name>A0A7J7JSQ2_BUGNE</name>
<keyword evidence="3" id="KW-1185">Reference proteome</keyword>
<comment type="caution">
    <text evidence="2">The sequence shown here is derived from an EMBL/GenBank/DDBJ whole genome shotgun (WGS) entry which is preliminary data.</text>
</comment>
<evidence type="ECO:0000256" key="1">
    <source>
        <dbReference type="SAM" id="Phobius"/>
    </source>
</evidence>
<keyword evidence="1" id="KW-0812">Transmembrane</keyword>
<dbReference type="Proteomes" id="UP000593567">
    <property type="component" value="Unassembled WGS sequence"/>
</dbReference>
<dbReference type="EMBL" id="VXIV02001819">
    <property type="protein sequence ID" value="KAF6029379.1"/>
    <property type="molecule type" value="Genomic_DNA"/>
</dbReference>
<organism evidence="2 3">
    <name type="scientific">Bugula neritina</name>
    <name type="common">Brown bryozoan</name>
    <name type="synonym">Sertularia neritina</name>
    <dbReference type="NCBI Taxonomy" id="10212"/>
    <lineage>
        <taxon>Eukaryota</taxon>
        <taxon>Metazoa</taxon>
        <taxon>Spiralia</taxon>
        <taxon>Lophotrochozoa</taxon>
        <taxon>Bryozoa</taxon>
        <taxon>Gymnolaemata</taxon>
        <taxon>Cheilostomatida</taxon>
        <taxon>Flustrina</taxon>
        <taxon>Buguloidea</taxon>
        <taxon>Bugulidae</taxon>
        <taxon>Bugula</taxon>
    </lineage>
</organism>
<dbReference type="AlphaFoldDB" id="A0A7J7JSQ2"/>
<protein>
    <submittedName>
        <fullName evidence="2">Uncharacterized protein</fullName>
    </submittedName>
</protein>
<keyword evidence="1" id="KW-1133">Transmembrane helix</keyword>
<reference evidence="2" key="1">
    <citation type="submission" date="2020-06" db="EMBL/GenBank/DDBJ databases">
        <title>Draft genome of Bugula neritina, a colonial animal packing powerful symbionts and potential medicines.</title>
        <authorList>
            <person name="Rayko M."/>
        </authorList>
    </citation>
    <scope>NUCLEOTIDE SEQUENCE [LARGE SCALE GENOMIC DNA]</scope>
    <source>
        <strain evidence="2">Kwan_BN1</strain>
    </source>
</reference>
<evidence type="ECO:0000313" key="3">
    <source>
        <dbReference type="Proteomes" id="UP000593567"/>
    </source>
</evidence>
<evidence type="ECO:0000313" key="2">
    <source>
        <dbReference type="EMBL" id="KAF6029379.1"/>
    </source>
</evidence>
<accession>A0A7J7JSQ2</accession>
<gene>
    <name evidence="2" type="ORF">EB796_012317</name>
</gene>
<keyword evidence="1" id="KW-0472">Membrane</keyword>
<sequence>MDKVFATFHMNVFCHAVYPLPNKLWGPPVGITGLLGFIILFCISICDILWWFMNGYYDSSIPDGFCWE</sequence>
<proteinExistence type="predicted"/>